<protein>
    <submittedName>
        <fullName evidence="2">Uncharacterized protein</fullName>
    </submittedName>
</protein>
<sequence>MPVHGSGRCRGRDFTLAPSCQSRGKRLRKKKAAGAANTRRRWATPSEF</sequence>
<reference evidence="2" key="1">
    <citation type="journal article" date="2021" name="Proc. Natl. Acad. Sci. U.S.A.">
        <title>A Catalog of Tens of Thousands of Viruses from Human Metagenomes Reveals Hidden Associations with Chronic Diseases.</title>
        <authorList>
            <person name="Tisza M.J."/>
            <person name="Buck C.B."/>
        </authorList>
    </citation>
    <scope>NUCLEOTIDE SEQUENCE</scope>
    <source>
        <strain evidence="2">CtcLF7</strain>
    </source>
</reference>
<evidence type="ECO:0000313" key="2">
    <source>
        <dbReference type="EMBL" id="DAE10470.1"/>
    </source>
</evidence>
<feature type="region of interest" description="Disordered" evidence="1">
    <location>
        <begin position="1"/>
        <end position="48"/>
    </location>
</feature>
<organism evidence="2">
    <name type="scientific">Caudovirales sp. ctcLF7</name>
    <dbReference type="NCBI Taxonomy" id="2825768"/>
    <lineage>
        <taxon>Viruses</taxon>
        <taxon>Duplodnaviria</taxon>
        <taxon>Heunggongvirae</taxon>
        <taxon>Uroviricota</taxon>
        <taxon>Caudoviricetes</taxon>
    </lineage>
</organism>
<accession>A0A8S5PTS7</accession>
<feature type="compositionally biased region" description="Basic residues" evidence="1">
    <location>
        <begin position="23"/>
        <end position="42"/>
    </location>
</feature>
<dbReference type="EMBL" id="BK015511">
    <property type="protein sequence ID" value="DAE10470.1"/>
    <property type="molecule type" value="Genomic_DNA"/>
</dbReference>
<name>A0A8S5PTS7_9CAUD</name>
<evidence type="ECO:0000256" key="1">
    <source>
        <dbReference type="SAM" id="MobiDB-lite"/>
    </source>
</evidence>
<proteinExistence type="predicted"/>